<dbReference type="GO" id="GO:0005886">
    <property type="term" value="C:plasma membrane"/>
    <property type="evidence" value="ECO:0007669"/>
    <property type="project" value="UniProtKB-SubCell"/>
</dbReference>
<accession>A0A0R1TSN9</accession>
<feature type="region of interest" description="Disordered" evidence="11">
    <location>
        <begin position="670"/>
        <end position="746"/>
    </location>
</feature>
<dbReference type="InterPro" id="IPR000917">
    <property type="entry name" value="Sulfatase_N"/>
</dbReference>
<evidence type="ECO:0000313" key="15">
    <source>
        <dbReference type="Proteomes" id="UP000051922"/>
    </source>
</evidence>
<evidence type="ECO:0000256" key="6">
    <source>
        <dbReference type="ARBA" id="ARBA00022989"/>
    </source>
</evidence>
<evidence type="ECO:0000256" key="1">
    <source>
        <dbReference type="ARBA" id="ARBA00004651"/>
    </source>
</evidence>
<feature type="transmembrane region" description="Helical" evidence="12">
    <location>
        <begin position="170"/>
        <end position="188"/>
    </location>
</feature>
<dbReference type="PANTHER" id="PTHR47371">
    <property type="entry name" value="LIPOTEICHOIC ACID SYNTHASE"/>
    <property type="match status" value="1"/>
</dbReference>
<sequence length="746" mass="83438">MRTSRWGFFTILVFLLCAKTLLAYVFEFNLGAEDPLQYLLLAINPLGTSIVLIGLGMYIRKPKRAYITASVIYILLCVLLIANILYYREFTDFMTINTMLGSTKSVQGLTAGSLSLRPLDLVYFGDFIIILVSYLVYGLLNIMRFVNHQQLIWPHFGCQMDRRPVAYHRPLATTVIGLAIFMVTMALSEANRPQLLTRTFDRTYIVKYLGLGPFTVYDAMKTVRTNQVRSQADSASMDKILSYTQSHYASPNATYYGAAKGKNLIVIHLESFQQFLLGMKIDGQEVTPFLNSLVKDDNTLSFDNFFNQVGQGKTSDAENMLETSTFGLSTGSLFATLGTDNTFQAAPAILNQTAGYSTAVMHGGSGSFWNRDNTYKSLGYNYFFSGDYYYHSADMNTQYGIKDKLMLAESTKYLEHLQQPFYSKIITTSNHIPYTITDEDSDFPDAGTDDTTVNNYFKTAHYLDAALKEFFTYLKKSGLYDNSIIMMYGDHYGLSNERNKAVAPLLGKNTSDWTSFDDAQMQRVPLIINMKGLKGGVNHTYGGEVDVLPTLLHLLGIDTKSYVEFGQDLLSTQHQQLVAFRDRDFVTQRYTVINGQVYDNSTGAVADNLSAETTARLNRDQKKVNKELRLSDRLNQQNLLRFYTPAGFTPVNSKSIDFTTSLQQVLQLEQNRGSASTSMYTENNDQSTTSDYKTDAPELDGHESYITKFPAAVQKQTNSTGSSVSSSSSSTSATSDSSILESDSSN</sequence>
<dbReference type="Gene3D" id="3.40.720.10">
    <property type="entry name" value="Alkaline Phosphatase, subunit A"/>
    <property type="match status" value="1"/>
</dbReference>
<keyword evidence="6 12" id="KW-1133">Transmembrane helix</keyword>
<dbReference type="PIRSF" id="PIRSF005091">
    <property type="entry name" value="Mmb_sulf_HI1246"/>
    <property type="match status" value="1"/>
</dbReference>
<feature type="binding site" evidence="10">
    <location>
        <position position="314"/>
    </location>
    <ligand>
        <name>Mn(2+)</name>
        <dbReference type="ChEBI" id="CHEBI:29035"/>
    </ligand>
</feature>
<dbReference type="SUPFAM" id="SSF53649">
    <property type="entry name" value="Alkaline phosphatase-like"/>
    <property type="match status" value="1"/>
</dbReference>
<feature type="compositionally biased region" description="Polar residues" evidence="11">
    <location>
        <begin position="670"/>
        <end position="691"/>
    </location>
</feature>
<evidence type="ECO:0000256" key="5">
    <source>
        <dbReference type="ARBA" id="ARBA00022692"/>
    </source>
</evidence>
<dbReference type="GO" id="GO:0016740">
    <property type="term" value="F:transferase activity"/>
    <property type="evidence" value="ECO:0007669"/>
    <property type="project" value="UniProtKB-KW"/>
</dbReference>
<dbReference type="EMBL" id="AZFJ01000062">
    <property type="protein sequence ID" value="KRL84385.1"/>
    <property type="molecule type" value="Genomic_DNA"/>
</dbReference>
<feature type="binding site" evidence="10">
    <location>
        <position position="491"/>
    </location>
    <ligand>
        <name>Mn(2+)</name>
        <dbReference type="ChEBI" id="CHEBI:29035"/>
    </ligand>
</feature>
<feature type="transmembrane region" description="Helical" evidence="12">
    <location>
        <begin position="39"/>
        <end position="59"/>
    </location>
</feature>
<evidence type="ECO:0000256" key="7">
    <source>
        <dbReference type="ARBA" id="ARBA00023136"/>
    </source>
</evidence>
<evidence type="ECO:0000256" key="8">
    <source>
        <dbReference type="PIRSR" id="PIRSR005091-1"/>
    </source>
</evidence>
<dbReference type="Gene3D" id="3.30.1120.170">
    <property type="match status" value="1"/>
</dbReference>
<comment type="subcellular location">
    <subcellularLocation>
        <location evidence="1">Cell membrane</location>
        <topology evidence="1">Multi-pass membrane protein</topology>
    </subcellularLocation>
</comment>
<dbReference type="GO" id="GO:0046872">
    <property type="term" value="F:metal ion binding"/>
    <property type="evidence" value="ECO:0007669"/>
    <property type="project" value="UniProtKB-KW"/>
</dbReference>
<evidence type="ECO:0000256" key="4">
    <source>
        <dbReference type="ARBA" id="ARBA00022475"/>
    </source>
</evidence>
<feature type="binding site" evidence="10">
    <location>
        <position position="490"/>
    </location>
    <ligand>
        <name>Mn(2+)</name>
        <dbReference type="ChEBI" id="CHEBI:29035"/>
    </ligand>
</feature>
<comment type="pathway">
    <text evidence="2">Cell wall biogenesis; lipoteichoic acid biosynthesis.</text>
</comment>
<name>A0A0R1TSN9_9LACO</name>
<feature type="binding site" evidence="10">
    <location>
        <position position="270"/>
    </location>
    <ligand>
        <name>Mn(2+)</name>
        <dbReference type="ChEBI" id="CHEBI:29035"/>
    </ligand>
</feature>
<feature type="active site" evidence="8">
    <location>
        <position position="314"/>
    </location>
</feature>
<feature type="compositionally biased region" description="Basic and acidic residues" evidence="11">
    <location>
        <begin position="692"/>
        <end position="705"/>
    </location>
</feature>
<dbReference type="InterPro" id="IPR050448">
    <property type="entry name" value="OpgB/LTA_synthase_biosynth"/>
</dbReference>
<dbReference type="PANTHER" id="PTHR47371:SF3">
    <property type="entry name" value="PHOSPHOGLYCEROL TRANSFERASE I"/>
    <property type="match status" value="1"/>
</dbReference>
<dbReference type="CDD" id="cd16015">
    <property type="entry name" value="LTA_synthase"/>
    <property type="match status" value="1"/>
</dbReference>
<keyword evidence="7 12" id="KW-0472">Membrane</keyword>
<evidence type="ECO:0000259" key="13">
    <source>
        <dbReference type="Pfam" id="PF00884"/>
    </source>
</evidence>
<feature type="domain" description="Sulfatase N-terminal" evidence="13">
    <location>
        <begin position="262"/>
        <end position="557"/>
    </location>
</feature>
<dbReference type="Pfam" id="PF00884">
    <property type="entry name" value="Sulfatase"/>
    <property type="match status" value="1"/>
</dbReference>
<feature type="transmembrane region" description="Helical" evidence="12">
    <location>
        <begin position="121"/>
        <end position="140"/>
    </location>
</feature>
<dbReference type="AlphaFoldDB" id="A0A0R1TSN9"/>
<evidence type="ECO:0000256" key="9">
    <source>
        <dbReference type="PIRSR" id="PIRSR005091-2"/>
    </source>
</evidence>
<keyword evidence="4" id="KW-1003">Cell membrane</keyword>
<evidence type="ECO:0000256" key="12">
    <source>
        <dbReference type="SAM" id="Phobius"/>
    </source>
</evidence>
<dbReference type="Proteomes" id="UP000051922">
    <property type="component" value="Unassembled WGS sequence"/>
</dbReference>
<keyword evidence="9" id="KW-0479">Metal-binding</keyword>
<dbReference type="InterPro" id="IPR012160">
    <property type="entry name" value="LtaS-like"/>
</dbReference>
<keyword evidence="14" id="KW-0808">Transferase</keyword>
<keyword evidence="5 12" id="KW-0812">Transmembrane</keyword>
<feature type="transmembrane region" description="Helical" evidence="12">
    <location>
        <begin position="66"/>
        <end position="87"/>
    </location>
</feature>
<evidence type="ECO:0000256" key="3">
    <source>
        <dbReference type="ARBA" id="ARBA00009983"/>
    </source>
</evidence>
<protein>
    <submittedName>
        <fullName evidence="14">Phosphoglycerol transferase alkaline phosphatase superfamily protein</fullName>
    </submittedName>
</protein>
<dbReference type="PATRIC" id="fig|1423783.4.peg.2288"/>
<comment type="caution">
    <text evidence="14">The sequence shown here is derived from an EMBL/GenBank/DDBJ whole genome shotgun (WGS) entry which is preliminary data.</text>
</comment>
<evidence type="ECO:0000256" key="10">
    <source>
        <dbReference type="PIRSR" id="PIRSR005091-3"/>
    </source>
</evidence>
<evidence type="ECO:0000256" key="11">
    <source>
        <dbReference type="SAM" id="MobiDB-lite"/>
    </source>
</evidence>
<comment type="similarity">
    <text evidence="3">Belongs to the LTA synthase family.</text>
</comment>
<feature type="compositionally biased region" description="Low complexity" evidence="11">
    <location>
        <begin position="717"/>
        <end position="746"/>
    </location>
</feature>
<keyword evidence="15" id="KW-1185">Reference proteome</keyword>
<organism evidence="14 15">
    <name type="scientific">Lacticaseibacillus pantheris DSM 15945 = JCM 12539 = NBRC 106106</name>
    <dbReference type="NCBI Taxonomy" id="1423783"/>
    <lineage>
        <taxon>Bacteria</taxon>
        <taxon>Bacillati</taxon>
        <taxon>Bacillota</taxon>
        <taxon>Bacilli</taxon>
        <taxon>Lactobacillales</taxon>
        <taxon>Lactobacillaceae</taxon>
        <taxon>Lacticaseibacillus</taxon>
    </lineage>
</organism>
<reference evidence="14 15" key="1">
    <citation type="journal article" date="2015" name="Genome Announc.">
        <title>Expanding the biotechnology potential of lactobacilli through comparative genomics of 213 strains and associated genera.</title>
        <authorList>
            <person name="Sun Z."/>
            <person name="Harris H.M."/>
            <person name="McCann A."/>
            <person name="Guo C."/>
            <person name="Argimon S."/>
            <person name="Zhang W."/>
            <person name="Yang X."/>
            <person name="Jeffery I.B."/>
            <person name="Cooney J.C."/>
            <person name="Kagawa T.F."/>
            <person name="Liu W."/>
            <person name="Song Y."/>
            <person name="Salvetti E."/>
            <person name="Wrobel A."/>
            <person name="Rasinkangas P."/>
            <person name="Parkhill J."/>
            <person name="Rea M.C."/>
            <person name="O'Sullivan O."/>
            <person name="Ritari J."/>
            <person name="Douillard F.P."/>
            <person name="Paul Ross R."/>
            <person name="Yang R."/>
            <person name="Briner A.E."/>
            <person name="Felis G.E."/>
            <person name="de Vos W.M."/>
            <person name="Barrangou R."/>
            <person name="Klaenhammer T.R."/>
            <person name="Caufield P.W."/>
            <person name="Cui Y."/>
            <person name="Zhang H."/>
            <person name="O'Toole P.W."/>
        </authorList>
    </citation>
    <scope>NUCLEOTIDE SEQUENCE [LARGE SCALE GENOMIC DNA]</scope>
    <source>
        <strain evidence="14 15">DSM 15945</strain>
    </source>
</reference>
<evidence type="ECO:0000256" key="2">
    <source>
        <dbReference type="ARBA" id="ARBA00004936"/>
    </source>
</evidence>
<dbReference type="InterPro" id="IPR017850">
    <property type="entry name" value="Alkaline_phosphatase_core_sf"/>
</dbReference>
<evidence type="ECO:0000313" key="14">
    <source>
        <dbReference type="EMBL" id="KRL84385.1"/>
    </source>
</evidence>
<dbReference type="STRING" id="1423783.FC50_GL002234"/>
<feature type="binding site" evidence="9">
    <location>
        <position position="431"/>
    </location>
    <ligand>
        <name>substrate</name>
    </ligand>
</feature>
<keyword evidence="9" id="KW-0464">Manganese</keyword>
<gene>
    <name evidence="14" type="ORF">FC50_GL002234</name>
</gene>
<proteinExistence type="inferred from homology"/>